<keyword evidence="2" id="KW-1185">Reference proteome</keyword>
<reference evidence="1 2" key="1">
    <citation type="journal article" date="2016" name="Int. J. Syst. Evol. Microbiol.">
        <title>Chitinibacter fontanus sp. nov., isolated from a spring.</title>
        <authorList>
            <person name="Sheu S.Y."/>
            <person name="Li Y.S."/>
            <person name="Young C.C."/>
            <person name="Chen W.M."/>
        </authorList>
    </citation>
    <scope>NUCLEOTIDE SEQUENCE [LARGE SCALE GENOMIC DNA]</scope>
    <source>
        <strain evidence="1 2">STM-7</strain>
    </source>
</reference>
<evidence type="ECO:0000313" key="1">
    <source>
        <dbReference type="EMBL" id="QLI81742.1"/>
    </source>
</evidence>
<proteinExistence type="predicted"/>
<evidence type="ECO:0000313" key="2">
    <source>
        <dbReference type="Proteomes" id="UP000510822"/>
    </source>
</evidence>
<organism evidence="1 2">
    <name type="scientific">Chitinibacter fontanus</name>
    <dbReference type="NCBI Taxonomy" id="1737446"/>
    <lineage>
        <taxon>Bacteria</taxon>
        <taxon>Pseudomonadati</taxon>
        <taxon>Pseudomonadota</taxon>
        <taxon>Betaproteobacteria</taxon>
        <taxon>Neisseriales</taxon>
        <taxon>Chitinibacteraceae</taxon>
        <taxon>Chitinibacter</taxon>
    </lineage>
</organism>
<accession>A0A7D5Z7K1</accession>
<dbReference type="KEGG" id="cfon:HZU75_09470"/>
<dbReference type="RefSeq" id="WP_180305850.1">
    <property type="nucleotide sequence ID" value="NZ_CP058952.1"/>
</dbReference>
<protein>
    <submittedName>
        <fullName evidence="1">Uncharacterized protein</fullName>
    </submittedName>
</protein>
<dbReference type="EMBL" id="CP058952">
    <property type="protein sequence ID" value="QLI81742.1"/>
    <property type="molecule type" value="Genomic_DNA"/>
</dbReference>
<sequence>MDNGTVFFRTDLGNHELQTRTPGFPIKQRQLLFLIDGQKRIADLVAFNPDIEDLKLRLVKLQEQGLIGMQGAPSHTPLPTIFDPTIQPAAEPAPKAVGGKQLPSAKALQNVRRIITMTDQTYLGNKLEYMLLDVFDVMKTADDLQFCIDRWQKALREAGLGEMADAYMWQVRSALSD</sequence>
<name>A0A7D5Z7K1_9NEIS</name>
<dbReference type="AlphaFoldDB" id="A0A7D5Z7K1"/>
<gene>
    <name evidence="1" type="ORF">HZU75_09470</name>
</gene>
<dbReference type="Proteomes" id="UP000510822">
    <property type="component" value="Chromosome"/>
</dbReference>